<reference evidence="11 12" key="1">
    <citation type="submission" date="2020-02" db="EMBL/GenBank/DDBJ databases">
        <title>Genome sequence of strain CCNWXJ40-4.</title>
        <authorList>
            <person name="Gao J."/>
            <person name="Sun J."/>
        </authorList>
    </citation>
    <scope>NUCLEOTIDE SEQUENCE [LARGE SCALE GENOMIC DNA]</scope>
    <source>
        <strain evidence="11 12">CCNWXJ 40-4</strain>
    </source>
</reference>
<evidence type="ECO:0000313" key="12">
    <source>
        <dbReference type="Proteomes" id="UP001642900"/>
    </source>
</evidence>
<dbReference type="Gene3D" id="1.10.3720.10">
    <property type="entry name" value="MetI-like"/>
    <property type="match status" value="1"/>
</dbReference>
<feature type="transmembrane region" description="Helical" evidence="9">
    <location>
        <begin position="145"/>
        <end position="162"/>
    </location>
</feature>
<evidence type="ECO:0000256" key="2">
    <source>
        <dbReference type="ARBA" id="ARBA00022448"/>
    </source>
</evidence>
<evidence type="ECO:0000256" key="3">
    <source>
        <dbReference type="ARBA" id="ARBA00022475"/>
    </source>
</evidence>
<dbReference type="GO" id="GO:0005886">
    <property type="term" value="C:plasma membrane"/>
    <property type="evidence" value="ECO:0007669"/>
    <property type="project" value="UniProtKB-SubCell"/>
</dbReference>
<comment type="similarity">
    <text evidence="9">Belongs to the binding-protein-dependent transport system permease family.</text>
</comment>
<dbReference type="RefSeq" id="WP_165024913.1">
    <property type="nucleotide sequence ID" value="NZ_JAAKZF010000005.1"/>
</dbReference>
<feature type="transmembrane region" description="Helical" evidence="9">
    <location>
        <begin position="82"/>
        <end position="106"/>
    </location>
</feature>
<dbReference type="InterPro" id="IPR000515">
    <property type="entry name" value="MetI-like"/>
</dbReference>
<evidence type="ECO:0000256" key="8">
    <source>
        <dbReference type="ARBA" id="ARBA00023136"/>
    </source>
</evidence>
<organism evidence="11 12">
    <name type="scientific">Allomesorhizobium camelthorni</name>
    <dbReference type="NCBI Taxonomy" id="475069"/>
    <lineage>
        <taxon>Bacteria</taxon>
        <taxon>Pseudomonadati</taxon>
        <taxon>Pseudomonadota</taxon>
        <taxon>Alphaproteobacteria</taxon>
        <taxon>Hyphomicrobiales</taxon>
        <taxon>Phyllobacteriaceae</taxon>
        <taxon>Allomesorhizobium</taxon>
    </lineage>
</organism>
<keyword evidence="4 9" id="KW-0812">Transmembrane</keyword>
<keyword evidence="12" id="KW-1185">Reference proteome</keyword>
<evidence type="ECO:0000256" key="6">
    <source>
        <dbReference type="ARBA" id="ARBA00022927"/>
    </source>
</evidence>
<dbReference type="Pfam" id="PF00528">
    <property type="entry name" value="BPD_transp_1"/>
    <property type="match status" value="1"/>
</dbReference>
<dbReference type="InterPro" id="IPR035906">
    <property type="entry name" value="MetI-like_sf"/>
</dbReference>
<sequence length="274" mass="29052">MSTEIVSLSVSRPRHLSVTRVIGAALLLALAAFAVLGPWLVQADPAQQDFSASLAPIGGEYLLGADHYGRSLLARLAHGARLSFGMAFLTMLTAAIPGVLLGLAAAWRGGWLERMLELLANIVLALPGLMLVLLLLAFAPGNFGPLYFGLALTLWVEFYRITRATTATILKQPHIEAAKLLGFGSGYILRNYVLPSIAPLIATLAAFAMATAIIAISTLSAISVGLQPPTPELGSMIVELLPYYAEAPVHVLLPAVLIFLLVLGLQLVARKDNP</sequence>
<keyword evidence="3" id="KW-1003">Cell membrane</keyword>
<evidence type="ECO:0000256" key="9">
    <source>
        <dbReference type="RuleBase" id="RU363032"/>
    </source>
</evidence>
<dbReference type="InterPro" id="IPR025966">
    <property type="entry name" value="OppC_N"/>
</dbReference>
<dbReference type="CDD" id="cd06261">
    <property type="entry name" value="TM_PBP2"/>
    <property type="match status" value="1"/>
</dbReference>
<dbReference type="PANTHER" id="PTHR43386">
    <property type="entry name" value="OLIGOPEPTIDE TRANSPORT SYSTEM PERMEASE PROTEIN APPC"/>
    <property type="match status" value="1"/>
</dbReference>
<feature type="domain" description="ABC transmembrane type-1" evidence="10">
    <location>
        <begin position="80"/>
        <end position="269"/>
    </location>
</feature>
<dbReference type="GO" id="GO:0015031">
    <property type="term" value="P:protein transport"/>
    <property type="evidence" value="ECO:0007669"/>
    <property type="project" value="UniProtKB-KW"/>
</dbReference>
<keyword evidence="8 9" id="KW-0472">Membrane</keyword>
<comment type="subcellular location">
    <subcellularLocation>
        <location evidence="1 9">Cell membrane</location>
        <topology evidence="1 9">Multi-pass membrane protein</topology>
    </subcellularLocation>
</comment>
<dbReference type="InterPro" id="IPR050366">
    <property type="entry name" value="BP-dependent_transpt_permease"/>
</dbReference>
<evidence type="ECO:0000313" key="11">
    <source>
        <dbReference type="EMBL" id="NGO50804.1"/>
    </source>
</evidence>
<proteinExistence type="inferred from homology"/>
<name>A0A6G4W8C3_9HYPH</name>
<keyword evidence="6" id="KW-0653">Protein transport</keyword>
<dbReference type="GO" id="GO:0071916">
    <property type="term" value="F:dipeptide transmembrane transporter activity"/>
    <property type="evidence" value="ECO:0007669"/>
    <property type="project" value="TreeGrafter"/>
</dbReference>
<evidence type="ECO:0000259" key="10">
    <source>
        <dbReference type="PROSITE" id="PS50928"/>
    </source>
</evidence>
<dbReference type="EMBL" id="JAAKZF010000005">
    <property type="protein sequence ID" value="NGO50804.1"/>
    <property type="molecule type" value="Genomic_DNA"/>
</dbReference>
<feature type="transmembrane region" description="Helical" evidence="9">
    <location>
        <begin position="118"/>
        <end position="139"/>
    </location>
</feature>
<feature type="transmembrane region" description="Helical" evidence="9">
    <location>
        <begin position="200"/>
        <end position="227"/>
    </location>
</feature>
<dbReference type="PANTHER" id="PTHR43386:SF1">
    <property type="entry name" value="D,D-DIPEPTIDE TRANSPORT SYSTEM PERMEASE PROTEIN DDPC-RELATED"/>
    <property type="match status" value="1"/>
</dbReference>
<keyword evidence="5" id="KW-0571">Peptide transport</keyword>
<accession>A0A6G4W8C3</accession>
<keyword evidence="7 9" id="KW-1133">Transmembrane helix</keyword>
<dbReference type="SUPFAM" id="SSF161098">
    <property type="entry name" value="MetI-like"/>
    <property type="match status" value="1"/>
</dbReference>
<keyword evidence="2 9" id="KW-0813">Transport</keyword>
<dbReference type="AlphaFoldDB" id="A0A6G4W8C3"/>
<evidence type="ECO:0000256" key="5">
    <source>
        <dbReference type="ARBA" id="ARBA00022856"/>
    </source>
</evidence>
<dbReference type="Pfam" id="PF12911">
    <property type="entry name" value="OppC_N"/>
    <property type="match status" value="1"/>
</dbReference>
<evidence type="ECO:0000256" key="4">
    <source>
        <dbReference type="ARBA" id="ARBA00022692"/>
    </source>
</evidence>
<gene>
    <name evidence="11" type="ORF">G6N73_06360</name>
</gene>
<protein>
    <submittedName>
        <fullName evidence="11">ABC transporter permease</fullName>
    </submittedName>
</protein>
<evidence type="ECO:0000256" key="1">
    <source>
        <dbReference type="ARBA" id="ARBA00004651"/>
    </source>
</evidence>
<feature type="transmembrane region" description="Helical" evidence="9">
    <location>
        <begin position="247"/>
        <end position="269"/>
    </location>
</feature>
<dbReference type="PROSITE" id="PS50928">
    <property type="entry name" value="ABC_TM1"/>
    <property type="match status" value="1"/>
</dbReference>
<dbReference type="Proteomes" id="UP001642900">
    <property type="component" value="Unassembled WGS sequence"/>
</dbReference>
<evidence type="ECO:0000256" key="7">
    <source>
        <dbReference type="ARBA" id="ARBA00022989"/>
    </source>
</evidence>
<comment type="caution">
    <text evidence="11">The sequence shown here is derived from an EMBL/GenBank/DDBJ whole genome shotgun (WGS) entry which is preliminary data.</text>
</comment>